<reference evidence="2 3" key="1">
    <citation type="submission" date="2019-04" db="EMBL/GenBank/DDBJ databases">
        <title>Friends and foes A comparative genomics study of 23 Aspergillus species from section Flavi.</title>
        <authorList>
            <consortium name="DOE Joint Genome Institute"/>
            <person name="Kjaerbolling I."/>
            <person name="Vesth T."/>
            <person name="Frisvad J.C."/>
            <person name="Nybo J.L."/>
            <person name="Theobald S."/>
            <person name="Kildgaard S."/>
            <person name="Isbrandt T."/>
            <person name="Kuo A."/>
            <person name="Sato A."/>
            <person name="Lyhne E.K."/>
            <person name="Kogle M.E."/>
            <person name="Wiebenga A."/>
            <person name="Kun R.S."/>
            <person name="Lubbers R.J."/>
            <person name="Makela M.R."/>
            <person name="Barry K."/>
            <person name="Chovatia M."/>
            <person name="Clum A."/>
            <person name="Daum C."/>
            <person name="Haridas S."/>
            <person name="He G."/>
            <person name="LaButti K."/>
            <person name="Lipzen A."/>
            <person name="Mondo S."/>
            <person name="Riley R."/>
            <person name="Salamov A."/>
            <person name="Simmons B.A."/>
            <person name="Magnuson J.K."/>
            <person name="Henrissat B."/>
            <person name="Mortensen U.H."/>
            <person name="Larsen T.O."/>
            <person name="Devries R.P."/>
            <person name="Grigoriev I.V."/>
            <person name="Machida M."/>
            <person name="Baker S.E."/>
            <person name="Andersen M.R."/>
        </authorList>
    </citation>
    <scope>NUCLEOTIDE SEQUENCE [LARGE SCALE GENOMIC DNA]</scope>
    <source>
        <strain evidence="2 3">CBS 117626</strain>
    </source>
</reference>
<accession>A0A5N6VBK2</accession>
<evidence type="ECO:0000313" key="2">
    <source>
        <dbReference type="EMBL" id="KAE8168405.1"/>
    </source>
</evidence>
<evidence type="ECO:0000313" key="3">
    <source>
        <dbReference type="Proteomes" id="UP000326950"/>
    </source>
</evidence>
<organism evidence="2 3">
    <name type="scientific">Aspergillus tamarii</name>
    <dbReference type="NCBI Taxonomy" id="41984"/>
    <lineage>
        <taxon>Eukaryota</taxon>
        <taxon>Fungi</taxon>
        <taxon>Dikarya</taxon>
        <taxon>Ascomycota</taxon>
        <taxon>Pezizomycotina</taxon>
        <taxon>Eurotiomycetes</taxon>
        <taxon>Eurotiomycetidae</taxon>
        <taxon>Eurotiales</taxon>
        <taxon>Aspergillaceae</taxon>
        <taxon>Aspergillus</taxon>
        <taxon>Aspergillus subgen. Circumdati</taxon>
    </lineage>
</organism>
<dbReference type="EMBL" id="ML738585">
    <property type="protein sequence ID" value="KAE8168405.1"/>
    <property type="molecule type" value="Genomic_DNA"/>
</dbReference>
<feature type="compositionally biased region" description="Polar residues" evidence="1">
    <location>
        <begin position="1159"/>
        <end position="1174"/>
    </location>
</feature>
<evidence type="ECO:0000256" key="1">
    <source>
        <dbReference type="SAM" id="MobiDB-lite"/>
    </source>
</evidence>
<gene>
    <name evidence="2" type="ORF">BDV40DRAFT_294358</name>
</gene>
<feature type="region of interest" description="Disordered" evidence="1">
    <location>
        <begin position="1150"/>
        <end position="1174"/>
    </location>
</feature>
<sequence length="1393" mass="155034">MDTKLSVDEEGGSSIVDTGETVSHQLWQALKTSSDIQVGDVTLANSGILVKSPVNVHSTRVIAAADISETPPEEYVLVGDLSLFGVMDVELYSLQSADILGTCHRVILKEELSMGRLIPSMKDSPFDIIKLSNTTLTYITFPTEDFDYAELNLSTSIQLSGVLQPINAFLRDIFHQDQPHLDVSALISSNEGALNEIPTPVGFILRGELPDINVTLFEVLSINGLGVDIIGTRSSSTGPYAYSYGFFGQGYIGAVAVNWYIKMDHSLYYITIFLEGDESWKNVDKLPGLTLDNVLFGASWKGTDISSIALEMQSTFSFGTFSLLLNGSYGKDSFDISGTLEDCSLVTLKEVYEKLFDESVNIDIPHDISFSTLFFRISRDTGVTIHGKVTINQEHTVASATISFQRGKIHISGGVSAFTITDDIFLESPAIALTIGKEACQLQFSGHIKIQETVFGVSVYVERTPSHRFEYTAYGSFEGKMYLADICPQVKGEFLDLALDKVAVCVSNMESPQIGIKENLLAYPIKKGLQIYAQFTPIDAVKSILPLDERKPLTISASYQPGTGTVVSGSSFEVAILLPDFDLAICDCIRSGPLAMGLRISSDPAVYLTADAYLTVPDQNMPLKLELEISVGAVHAQGSLGMVGTWKNPFNLCKDLSVHKLLGGLDGNYIATMSTGVPPTIIFQGDFEIQKFRGQLAMYLGAQSKDQLISLQLDNLDLSGLVEAVSHFMDADIPIQSRTDILYIEHLFVYLSTGVEVKRKHYPPGVMIDAKMTILGKKAVLQAAVSQKHALLAGTIDSFYLGDMQVCGTGGHETNPYVNFELSREIQKLFMDGMIMVNSERCVAIKIEADPHKDVFRFFFDLVFEEALRITVLATLDEAIPATIQTARGRDVPRIIQCDGGQLQGKNFNVFAKMEQHLLEYINRLVNEHFEREGDPKREEVLRLEYNTAQQIFLEADRAYEIRKQAFDNHINAVSKKYDDEARAIKEKKGKAQIQLEEYSPKRKQVRIKLALHITREQEKLKFDENKNVVSANGQVSKVTEELEQCKSKWQVLQPIKSAVDIARQKRDSEEETFTQVQVELLHHDNKEPKTDDATNPAWEWIREDILSRVKQQEAVVSQARTAYAAALAEFDQEEYHSVRDSLAPLERKVSEARERSQKQLQAMQKSIDQAQRNGESRLKQFDLETNRHYEALGFTIKSIETEETDLEDARKRAIQEVEKNHDSKDSEEYRKLSQAKAAMTAASTKYHSFDRLVHVLNVAGDIYTTPLRWILKNVGGQFVDISTITILGQWGRVSQQLKAEVKCKIGLVEQNLTLFFNFADVINFFEALWNAICSFLPDLGKQLSKGFQDGLDDAGRFLDDAGRTLEQGANDVKDAIEDGLNNIGDAIGGLFG</sequence>
<keyword evidence="3" id="KW-1185">Reference proteome</keyword>
<proteinExistence type="predicted"/>
<protein>
    <submittedName>
        <fullName evidence="2">Uncharacterized protein</fullName>
    </submittedName>
</protein>
<dbReference type="Proteomes" id="UP000326950">
    <property type="component" value="Unassembled WGS sequence"/>
</dbReference>
<name>A0A5N6VBK2_ASPTM</name>
<dbReference type="OrthoDB" id="4510170at2759"/>